<evidence type="ECO:0000313" key="2">
    <source>
        <dbReference type="EMBL" id="GAP33531.1"/>
    </source>
</evidence>
<gene>
    <name evidence="1" type="ORF">NS506_05758</name>
    <name evidence="2" type="ORF">NSK11_contig00319-0001</name>
</gene>
<keyword evidence="3" id="KW-1185">Reference proteome</keyword>
<sequence>MRTRLIEYYGPERAEMVGEQAELAGVFIFGALMETITTWLEGNLSLTRDELIEHTADLGLLIVEHVYRPTTTGRTPEPATPSTP</sequence>
<evidence type="ECO:0000313" key="1">
    <source>
        <dbReference type="EMBL" id="APA99801.1"/>
    </source>
</evidence>
<proteinExistence type="predicted"/>
<evidence type="ECO:0000313" key="4">
    <source>
        <dbReference type="Proteomes" id="UP000180166"/>
    </source>
</evidence>
<evidence type="ECO:0000313" key="3">
    <source>
        <dbReference type="Proteomes" id="UP000037179"/>
    </source>
</evidence>
<dbReference type="KEGG" id="nsr:NS506_05758"/>
<reference evidence="2 3" key="2">
    <citation type="journal article" date="2016" name="Genome Announc.">
        <title>Draft Genome Sequence of Erythromycin- and Oxytetracycline-Sensitive Nocardia seriolae Strain U-1 (NBRC 110359).</title>
        <authorList>
            <person name="Imajoh M."/>
            <person name="Sukeda M."/>
            <person name="Shimizu M."/>
            <person name="Yamane J."/>
            <person name="Ohnishi K."/>
            <person name="Oshima S."/>
        </authorList>
    </citation>
    <scope>NUCLEOTIDE SEQUENCE [LARGE SCALE GENOMIC DNA]</scope>
    <source>
        <strain evidence="2 3">U-1</strain>
    </source>
</reference>
<dbReference type="GeneID" id="93376265"/>
<dbReference type="Proteomes" id="UP000037179">
    <property type="component" value="Unassembled WGS sequence"/>
</dbReference>
<dbReference type="Proteomes" id="UP000180166">
    <property type="component" value="Chromosome"/>
</dbReference>
<accession>A0A0B8NT90</accession>
<dbReference type="AlphaFoldDB" id="A0A0B8NT90"/>
<protein>
    <submittedName>
        <fullName evidence="2">Transcriptional regulator</fullName>
    </submittedName>
</protein>
<dbReference type="EMBL" id="BBYQ01000319">
    <property type="protein sequence ID" value="GAP33531.1"/>
    <property type="molecule type" value="Genomic_DNA"/>
</dbReference>
<dbReference type="EMBL" id="CP017839">
    <property type="protein sequence ID" value="APA99801.1"/>
    <property type="molecule type" value="Genomic_DNA"/>
</dbReference>
<reference evidence="1 4" key="3">
    <citation type="submission" date="2016-10" db="EMBL/GenBank/DDBJ databases">
        <title>Genome sequence of Nocardia seriolae strain EM150506, isolated from Anguila japonica.</title>
        <authorList>
            <person name="Han H.-J."/>
        </authorList>
    </citation>
    <scope>NUCLEOTIDE SEQUENCE [LARGE SCALE GENOMIC DNA]</scope>
    <source>
        <strain evidence="1 4">EM150506</strain>
    </source>
</reference>
<organism evidence="2 3">
    <name type="scientific">Nocardia seriolae</name>
    <dbReference type="NCBI Taxonomy" id="37332"/>
    <lineage>
        <taxon>Bacteria</taxon>
        <taxon>Bacillati</taxon>
        <taxon>Actinomycetota</taxon>
        <taxon>Actinomycetes</taxon>
        <taxon>Mycobacteriales</taxon>
        <taxon>Nocardiaceae</taxon>
        <taxon>Nocardia</taxon>
    </lineage>
</organism>
<dbReference type="RefSeq" id="WP_033091182.1">
    <property type="nucleotide sequence ID" value="NZ_AP017900.1"/>
</dbReference>
<name>A0A0B8NT90_9NOCA</name>
<reference evidence="3" key="1">
    <citation type="submission" date="2015-07" db="EMBL/GenBank/DDBJ databases">
        <title>Nocardia seriolae U-1 whole genome shotgun sequence.</title>
        <authorList>
            <person name="Imajoh M."/>
            <person name="Fukumoto Y."/>
            <person name="Sukeda M."/>
            <person name="Yamane J."/>
            <person name="Yamasaki K."/>
            <person name="Shimizu M."/>
            <person name="Ohnishi K."/>
            <person name="Oshima S."/>
        </authorList>
    </citation>
    <scope>NUCLEOTIDE SEQUENCE [LARGE SCALE GENOMIC DNA]</scope>
    <source>
        <strain evidence="3">U-1</strain>
    </source>
</reference>